<evidence type="ECO:0000313" key="7">
    <source>
        <dbReference type="Proteomes" id="UP000029725"/>
    </source>
</evidence>
<dbReference type="InterPro" id="IPR017927">
    <property type="entry name" value="FAD-bd_FR_type"/>
</dbReference>
<dbReference type="Pfam" id="PF00667">
    <property type="entry name" value="FAD_binding_1"/>
    <property type="match status" value="1"/>
</dbReference>
<reference evidence="6 7" key="1">
    <citation type="submission" date="2014-04" db="EMBL/GenBank/DDBJ databases">
        <title>A new species of microsporidia sheds light on the evolution of extreme parasitism.</title>
        <authorList>
            <person name="Haag K.L."/>
            <person name="James T.Y."/>
            <person name="Larsson R."/>
            <person name="Schaer T.M."/>
            <person name="Refardt D."/>
            <person name="Pombert J.-F."/>
            <person name="Ebert D."/>
        </authorList>
    </citation>
    <scope>NUCLEOTIDE SEQUENCE [LARGE SCALE GENOMIC DNA]</scope>
    <source>
        <strain evidence="6 7">UGP3</strain>
        <tissue evidence="6">Spores</tissue>
    </source>
</reference>
<dbReference type="HOGENOM" id="CLU_001570_17_6_1"/>
<keyword evidence="4" id="KW-0560">Oxidoreductase</keyword>
<feature type="domain" description="FAD-binding FR-type" evidence="5">
    <location>
        <begin position="24"/>
        <end position="290"/>
    </location>
</feature>
<evidence type="ECO:0000256" key="3">
    <source>
        <dbReference type="ARBA" id="ARBA00022827"/>
    </source>
</evidence>
<dbReference type="PANTHER" id="PTHR19384:SF10">
    <property type="entry name" value="NADPH-DEPENDENT DIFLAVIN OXIDOREDUCTASE 1"/>
    <property type="match status" value="1"/>
</dbReference>
<dbReference type="SUPFAM" id="SSF52343">
    <property type="entry name" value="Ferredoxin reductase-like, C-terminal NADP-linked domain"/>
    <property type="match status" value="1"/>
</dbReference>
<name>A0A098VXQ9_9MICR</name>
<dbReference type="GO" id="GO:0050660">
    <property type="term" value="F:flavin adenine dinucleotide binding"/>
    <property type="evidence" value="ECO:0007669"/>
    <property type="project" value="TreeGrafter"/>
</dbReference>
<dbReference type="VEuPathDB" id="MicrosporidiaDB:DI09_15p130"/>
<evidence type="ECO:0000259" key="5">
    <source>
        <dbReference type="PROSITE" id="PS51384"/>
    </source>
</evidence>
<dbReference type="Proteomes" id="UP000029725">
    <property type="component" value="Unassembled WGS sequence"/>
</dbReference>
<dbReference type="OrthoDB" id="1856718at2759"/>
<accession>A0A098VXQ9</accession>
<organism evidence="6 7">
    <name type="scientific">Mitosporidium daphniae</name>
    <dbReference type="NCBI Taxonomy" id="1485682"/>
    <lineage>
        <taxon>Eukaryota</taxon>
        <taxon>Fungi</taxon>
        <taxon>Fungi incertae sedis</taxon>
        <taxon>Microsporidia</taxon>
        <taxon>Mitosporidium</taxon>
    </lineage>
</organism>
<dbReference type="Gene3D" id="2.40.30.10">
    <property type="entry name" value="Translation factors"/>
    <property type="match status" value="1"/>
</dbReference>
<evidence type="ECO:0000256" key="1">
    <source>
        <dbReference type="ARBA" id="ARBA00001974"/>
    </source>
</evidence>
<dbReference type="InterPro" id="IPR003097">
    <property type="entry name" value="CysJ-like_FAD-binding"/>
</dbReference>
<dbReference type="EMBL" id="JMKJ01000066">
    <property type="protein sequence ID" value="KGG52546.1"/>
    <property type="molecule type" value="Genomic_DNA"/>
</dbReference>
<dbReference type="RefSeq" id="XP_013238973.1">
    <property type="nucleotide sequence ID" value="XM_013383519.1"/>
</dbReference>
<sequence length="439" mass="50199">MSQLTSKFHTIIVDGRSRCKINAPHENLLQLTRVSRLTPVSHFQNVSTFTFSSKSRLSYRPGDILKIYPKNSDEDVQYVLSFFGIDNLRDELISEITSLRPDATIPTHVNRLLKTRETLSVEDFLKSIVHISNCSPDQVFFENLYMLLKPLLGRVPTVDLWIEKFRELSEDYEEYLYYCYRPKRRIIDILHEFSVSSEFSPNMLGDGLSVDCLFEIFPWIVPRQFSISSAMEKNPHDVSITAAIVEYPIGRSVKRGYCSAFLESLNVGSHIVGHLEANVSALTFPGFTLGEIVSPIILLCSGTGIAPMRAFLELCYVKMLENSLPPIKIYLAFGCRYRQKDALYLDSEEFLSLIRHGILTLFCKGSRDGPQHLPKIYLQNIITENGELFKDLIIHHSARVYLCGNTKLPKAVRESISNLIGIDHMKRLESEGRFQIECW</sequence>
<dbReference type="AlphaFoldDB" id="A0A098VXQ9"/>
<dbReference type="SUPFAM" id="SSF63380">
    <property type="entry name" value="Riboflavin synthase domain-like"/>
    <property type="match status" value="1"/>
</dbReference>
<comment type="caution">
    <text evidence="6">The sequence shown here is derived from an EMBL/GenBank/DDBJ whole genome shotgun (WGS) entry which is preliminary data.</text>
</comment>
<dbReference type="InterPro" id="IPR017938">
    <property type="entry name" value="Riboflavin_synthase-like_b-brl"/>
</dbReference>
<comment type="cofactor">
    <cofactor evidence="1">
        <name>FAD</name>
        <dbReference type="ChEBI" id="CHEBI:57692"/>
    </cofactor>
</comment>
<evidence type="ECO:0000256" key="2">
    <source>
        <dbReference type="ARBA" id="ARBA00022630"/>
    </source>
</evidence>
<dbReference type="PROSITE" id="PS51384">
    <property type="entry name" value="FAD_FR"/>
    <property type="match status" value="1"/>
</dbReference>
<dbReference type="PRINTS" id="PR00371">
    <property type="entry name" value="FPNCR"/>
</dbReference>
<dbReference type="GeneID" id="25258539"/>
<dbReference type="Pfam" id="PF00175">
    <property type="entry name" value="NAD_binding_1"/>
    <property type="match status" value="1"/>
</dbReference>
<proteinExistence type="predicted"/>
<evidence type="ECO:0000256" key="4">
    <source>
        <dbReference type="ARBA" id="ARBA00023002"/>
    </source>
</evidence>
<protein>
    <submittedName>
        <fullName evidence="6">NADPH-dependent diflavin oxidoreductase 1</fullName>
    </submittedName>
</protein>
<dbReference type="GO" id="GO:0016491">
    <property type="term" value="F:oxidoreductase activity"/>
    <property type="evidence" value="ECO:0007669"/>
    <property type="project" value="UniProtKB-KW"/>
</dbReference>
<dbReference type="InterPro" id="IPR001709">
    <property type="entry name" value="Flavoprot_Pyr_Nucl_cyt_Rdtase"/>
</dbReference>
<dbReference type="Gene3D" id="1.20.990.10">
    <property type="entry name" value="NADPH-cytochrome p450 Reductase, Chain A, domain 3"/>
    <property type="match status" value="1"/>
</dbReference>
<dbReference type="GO" id="GO:0005829">
    <property type="term" value="C:cytosol"/>
    <property type="evidence" value="ECO:0007669"/>
    <property type="project" value="TreeGrafter"/>
</dbReference>
<evidence type="ECO:0000313" key="6">
    <source>
        <dbReference type="EMBL" id="KGG52546.1"/>
    </source>
</evidence>
<dbReference type="Gene3D" id="3.40.50.80">
    <property type="entry name" value="Nucleotide-binding domain of ferredoxin-NADP reductase (FNR) module"/>
    <property type="match status" value="1"/>
</dbReference>
<dbReference type="InterPro" id="IPR023173">
    <property type="entry name" value="NADPH_Cyt_P450_Rdtase_alpha"/>
</dbReference>
<keyword evidence="3" id="KW-0274">FAD</keyword>
<keyword evidence="2" id="KW-0285">Flavoprotein</keyword>
<dbReference type="PANTHER" id="PTHR19384">
    <property type="entry name" value="NITRIC OXIDE SYNTHASE-RELATED"/>
    <property type="match status" value="1"/>
</dbReference>
<gene>
    <name evidence="6" type="ORF">DI09_15p130</name>
</gene>
<dbReference type="GO" id="GO:0010181">
    <property type="term" value="F:FMN binding"/>
    <property type="evidence" value="ECO:0007669"/>
    <property type="project" value="TreeGrafter"/>
</dbReference>
<dbReference type="InterPro" id="IPR039261">
    <property type="entry name" value="FNR_nucleotide-bd"/>
</dbReference>
<keyword evidence="7" id="KW-1185">Reference proteome</keyword>
<dbReference type="InterPro" id="IPR001433">
    <property type="entry name" value="OxRdtase_FAD/NAD-bd"/>
</dbReference>